<dbReference type="Pfam" id="PF03176">
    <property type="entry name" value="MMPL"/>
    <property type="match status" value="2"/>
</dbReference>
<dbReference type="InterPro" id="IPR050545">
    <property type="entry name" value="Mycobact_MmpL"/>
</dbReference>
<keyword evidence="4 6" id="KW-1133">Transmembrane helix</keyword>
<comment type="subcellular location">
    <subcellularLocation>
        <location evidence="1">Cell membrane</location>
        <topology evidence="1">Multi-pass membrane protein</topology>
    </subcellularLocation>
</comment>
<accession>A0A423PWR8</accession>
<feature type="transmembrane region" description="Helical" evidence="6">
    <location>
        <begin position="810"/>
        <end position="835"/>
    </location>
</feature>
<evidence type="ECO:0000256" key="1">
    <source>
        <dbReference type="ARBA" id="ARBA00004651"/>
    </source>
</evidence>
<feature type="transmembrane region" description="Helical" evidence="6">
    <location>
        <begin position="777"/>
        <end position="798"/>
    </location>
</feature>
<dbReference type="AlphaFoldDB" id="A0A423PWR8"/>
<evidence type="ECO:0000259" key="7">
    <source>
        <dbReference type="PROSITE" id="PS50156"/>
    </source>
</evidence>
<feature type="transmembrane region" description="Helical" evidence="6">
    <location>
        <begin position="299"/>
        <end position="321"/>
    </location>
</feature>
<dbReference type="InterPro" id="IPR004869">
    <property type="entry name" value="MMPL_dom"/>
</dbReference>
<feature type="transmembrane region" description="Helical" evidence="6">
    <location>
        <begin position="411"/>
        <end position="438"/>
    </location>
</feature>
<evidence type="ECO:0000256" key="2">
    <source>
        <dbReference type="ARBA" id="ARBA00022475"/>
    </source>
</evidence>
<dbReference type="RefSeq" id="WP_123657606.1">
    <property type="nucleotide sequence ID" value="NZ_AYKG01000012.1"/>
</dbReference>
<dbReference type="Gene3D" id="1.20.1640.10">
    <property type="entry name" value="Multidrug efflux transporter AcrB transmembrane domain"/>
    <property type="match status" value="2"/>
</dbReference>
<gene>
    <name evidence="8" type="ORF">SAJA_05350</name>
</gene>
<feature type="transmembrane region" description="Helical" evidence="6">
    <location>
        <begin position="380"/>
        <end position="399"/>
    </location>
</feature>
<keyword evidence="2" id="KW-1003">Cell membrane</keyword>
<comment type="caution">
    <text evidence="8">The sequence shown here is derived from an EMBL/GenBank/DDBJ whole genome shotgun (WGS) entry which is preliminary data.</text>
</comment>
<protein>
    <submittedName>
        <fullName evidence="8">Hopanoid biosynthesis associated RND transporter like protein HpnN</fullName>
    </submittedName>
</protein>
<dbReference type="GO" id="GO:0005886">
    <property type="term" value="C:plasma membrane"/>
    <property type="evidence" value="ECO:0007669"/>
    <property type="project" value="UniProtKB-SubCell"/>
</dbReference>
<evidence type="ECO:0000256" key="4">
    <source>
        <dbReference type="ARBA" id="ARBA00022989"/>
    </source>
</evidence>
<dbReference type="EMBL" id="AYKG01000012">
    <property type="protein sequence ID" value="ROO30057.1"/>
    <property type="molecule type" value="Genomic_DNA"/>
</dbReference>
<dbReference type="InterPro" id="IPR000731">
    <property type="entry name" value="SSD"/>
</dbReference>
<feature type="transmembrane region" description="Helical" evidence="6">
    <location>
        <begin position="724"/>
        <end position="744"/>
    </location>
</feature>
<keyword evidence="9" id="KW-1185">Reference proteome</keyword>
<feature type="domain" description="SSD" evidence="7">
    <location>
        <begin position="330"/>
        <end position="434"/>
    </location>
</feature>
<dbReference type="SUPFAM" id="SSF82866">
    <property type="entry name" value="Multidrug efflux transporter AcrB transmembrane domain"/>
    <property type="match status" value="2"/>
</dbReference>
<feature type="transmembrane region" description="Helical" evidence="6">
    <location>
        <begin position="21"/>
        <end position="40"/>
    </location>
</feature>
<feature type="transmembrane region" description="Helical" evidence="6">
    <location>
        <begin position="459"/>
        <end position="480"/>
    </location>
</feature>
<dbReference type="NCBIfam" id="TIGR03480">
    <property type="entry name" value="HpnN"/>
    <property type="match status" value="1"/>
</dbReference>
<evidence type="ECO:0000313" key="9">
    <source>
        <dbReference type="Proteomes" id="UP000285310"/>
    </source>
</evidence>
<feature type="transmembrane region" description="Helical" evidence="6">
    <location>
        <begin position="274"/>
        <end position="292"/>
    </location>
</feature>
<dbReference type="PROSITE" id="PS50156">
    <property type="entry name" value="SSD"/>
    <property type="match status" value="1"/>
</dbReference>
<evidence type="ECO:0000313" key="8">
    <source>
        <dbReference type="EMBL" id="ROO30057.1"/>
    </source>
</evidence>
<dbReference type="OrthoDB" id="7067407at2"/>
<evidence type="ECO:0000256" key="5">
    <source>
        <dbReference type="ARBA" id="ARBA00023136"/>
    </source>
</evidence>
<evidence type="ECO:0000256" key="6">
    <source>
        <dbReference type="SAM" id="Phobius"/>
    </source>
</evidence>
<dbReference type="PANTHER" id="PTHR33406">
    <property type="entry name" value="MEMBRANE PROTEIN MJ1562-RELATED"/>
    <property type="match status" value="1"/>
</dbReference>
<sequence>MSRSRLTRGLAAWVDLMTRHAIWVVLFGLVLTTLAGGYAATHLSMDTDDADLISRDVDWRQTYIAYQDAFPVYTDNLVIVVDGANADVAAAATDRLADALRDKPDLFASIYEPGGGAFFAENGLLYLDTPELADLSDRLNRLQPFLGRLTTDPTLVTFFDLLDQAMAPDAPVDLNLSPVFNELSGVFAASRAQDFGQLSWQQLIGGDQPGVSDRRFIIAKPKLDYNRLLPGEPAMKAVDTAAARLDLDSAHGVTVRQTGEVALSDEELESVTQGAAWGAALALTIVAILLYVGLRSWRLMGVSLVSLLAGLVGTAAFAAFAVGRLNLISIAFAVLYIGLGIDYAIHVCLRYREALGEMGAGVADRAAGVRAALATAISDVGVSLGLCAVTTAAGFFAFLPTSYSGVGELGLISGAGMFISLLVSLTFLPAAIALVKPWTPTAAGRASRAPFIGPRAQRVIWAVAIAATLVSAAALPFVSFNPSALDLKNPNAESVKTYRDLLATSDRSPLTLVATRDSLAGANALAARIADQPHVSSAITVESYVPTDQDDKLAIIGDLALTLALMPPDMRQHADTPAQRAAVADFAAALADYRKRQDDSRPAAKRLAATLAAWQSWFEQQPAQRQARVLTDLRHRILDGLPRQIDQLSRSLSASSVSLDGLPADLKQRWATGSGTYRVEVTPEGDLSDNAAMADFVASVQQVAPDITGAPVLELSAGATVSHAFMMAFIYAGVFISLFLMILLRSIADTLRVLAPLILSGLILSAATVWFGLPFNFANVIALPLLLGVGVDSGIHVVHRLRGDLRNRAFLATSTARAVLLSSATTMAGFGSLAFSRHAGTASMGMLLTIGMLAILATTLILVPALFPIRSPDQRRPHDRAR</sequence>
<feature type="transmembrane region" description="Helical" evidence="6">
    <location>
        <begin position="327"/>
        <end position="349"/>
    </location>
</feature>
<dbReference type="InterPro" id="IPR017841">
    <property type="entry name" value="Hopanoid_biosynth_HpnN"/>
</dbReference>
<dbReference type="InParanoid" id="A0A423PWR8"/>
<dbReference type="Proteomes" id="UP000285310">
    <property type="component" value="Unassembled WGS sequence"/>
</dbReference>
<reference evidence="8 9" key="1">
    <citation type="submission" date="2013-10" db="EMBL/GenBank/DDBJ databases">
        <title>Salinisphaera japonica YTM-1 Genome Sequencing.</title>
        <authorList>
            <person name="Lai Q."/>
            <person name="Li C."/>
            <person name="Shao Z."/>
        </authorList>
    </citation>
    <scope>NUCLEOTIDE SEQUENCE [LARGE SCALE GENOMIC DNA]</scope>
    <source>
        <strain evidence="8 9">YTM-1</strain>
    </source>
</reference>
<name>A0A423PWR8_9GAMM</name>
<dbReference type="PANTHER" id="PTHR33406:SF13">
    <property type="entry name" value="MEMBRANE PROTEIN YDFJ"/>
    <property type="match status" value="1"/>
</dbReference>
<keyword evidence="5 6" id="KW-0472">Membrane</keyword>
<feature type="transmembrane region" description="Helical" evidence="6">
    <location>
        <begin position="751"/>
        <end position="771"/>
    </location>
</feature>
<keyword evidence="3 6" id="KW-0812">Transmembrane</keyword>
<proteinExistence type="predicted"/>
<organism evidence="8 9">
    <name type="scientific">Salinisphaera japonica YTM-1</name>
    <dbReference type="NCBI Taxonomy" id="1209778"/>
    <lineage>
        <taxon>Bacteria</taxon>
        <taxon>Pseudomonadati</taxon>
        <taxon>Pseudomonadota</taxon>
        <taxon>Gammaproteobacteria</taxon>
        <taxon>Salinisphaerales</taxon>
        <taxon>Salinisphaeraceae</taxon>
        <taxon>Salinisphaera</taxon>
    </lineage>
</organism>
<evidence type="ECO:0000256" key="3">
    <source>
        <dbReference type="ARBA" id="ARBA00022692"/>
    </source>
</evidence>
<feature type="transmembrane region" description="Helical" evidence="6">
    <location>
        <begin position="847"/>
        <end position="867"/>
    </location>
</feature>